<feature type="transmembrane region" description="Helical" evidence="1">
    <location>
        <begin position="146"/>
        <end position="165"/>
    </location>
</feature>
<evidence type="ECO:0000313" key="2">
    <source>
        <dbReference type="EMBL" id="WBM40136.1"/>
    </source>
</evidence>
<proteinExistence type="predicted"/>
<keyword evidence="1" id="KW-1133">Transmembrane helix</keyword>
<organism evidence="2 3">
    <name type="scientific">Alcaligenes faecalis</name>
    <dbReference type="NCBI Taxonomy" id="511"/>
    <lineage>
        <taxon>Bacteria</taxon>
        <taxon>Pseudomonadati</taxon>
        <taxon>Pseudomonadota</taxon>
        <taxon>Betaproteobacteria</taxon>
        <taxon>Burkholderiales</taxon>
        <taxon>Alcaligenaceae</taxon>
        <taxon>Alcaligenes</taxon>
    </lineage>
</organism>
<feature type="transmembrane region" description="Helical" evidence="1">
    <location>
        <begin position="171"/>
        <end position="192"/>
    </location>
</feature>
<keyword evidence="1" id="KW-0472">Membrane</keyword>
<reference evidence="2 3" key="1">
    <citation type="submission" date="2022-05" db="EMBL/GenBank/DDBJ databases">
        <title>Complete sequence of strain NY11312.</title>
        <authorList>
            <person name="Zhou D."/>
        </authorList>
    </citation>
    <scope>NUCLEOTIDE SEQUENCE [LARGE SCALE GENOMIC DNA]</scope>
    <source>
        <strain evidence="2 3">NY11312</strain>
    </source>
</reference>
<keyword evidence="3" id="KW-1185">Reference proteome</keyword>
<dbReference type="Proteomes" id="UP001211866">
    <property type="component" value="Chromosome"/>
</dbReference>
<protein>
    <submittedName>
        <fullName evidence="2">Uncharacterized protein</fullName>
    </submittedName>
</protein>
<evidence type="ECO:0000256" key="1">
    <source>
        <dbReference type="SAM" id="Phobius"/>
    </source>
</evidence>
<gene>
    <name evidence="2" type="ORF">M2J83_10075</name>
</gene>
<sequence>MIAALTQRAKSQMLAVWPPSVLQWLFRMGRVVQAELAWPLPVYILLFILSKLTLLLALLLPWNILATLSLGQSSLRLEMMFGQLASGTVVGILMALVLICFGVHLTAEALGAKMCQRASATILDRHSKLGLSESLRSSAASDYRRILRLFAMLAYSIIAVVLIAIGYPTLLIILIGYVILGAVVVAILPPALPQGISSELRGKAWWGAGFICLVGWVIHDAWRGTLPSFGTVFFTLLLARQTLIFLMMSASTLGVLWRRRERVEALFVADRPFMAQSHQEVGLTELLTEDRRDTWLPSLLAEMSPEHLSLDWAATQWTEQGRVAYLIAHPTNPGYEHSLMIRLFHRSVVGMGHHEAELLTHGTEDWPTPMLLGKRDVEGNLALIFRCWGKCEWAPPMTDRNDTLALRGQIMGCEIPDDLALRYLRSRSRLPERATTINWPMFSGMARTASEVADCARLEAAWPKLTEWLRHRPSQIVLPKMAARRMARGANGGRLICNWTHWKWEPLGFDWPWSERPEHDLRQCFDAAAQVRPVLADCLVEDVLLVAVVASFTDRSETGAFSAMLDLLLPLVNAVERCGLLVGDAREQASGAYAHGPTRPLAQEEGE</sequence>
<feature type="transmembrane region" description="Helical" evidence="1">
    <location>
        <begin position="36"/>
        <end position="64"/>
    </location>
</feature>
<dbReference type="EMBL" id="CP096916">
    <property type="protein sequence ID" value="WBM40136.1"/>
    <property type="molecule type" value="Genomic_DNA"/>
</dbReference>
<accession>A0ABY7N7S9</accession>
<evidence type="ECO:0000313" key="3">
    <source>
        <dbReference type="Proteomes" id="UP001211866"/>
    </source>
</evidence>
<feature type="transmembrane region" description="Helical" evidence="1">
    <location>
        <begin position="204"/>
        <end position="222"/>
    </location>
</feature>
<keyword evidence="1" id="KW-0812">Transmembrane</keyword>
<name>A0ABY7N7S9_ALCFA</name>
<feature type="transmembrane region" description="Helical" evidence="1">
    <location>
        <begin position="84"/>
        <end position="107"/>
    </location>
</feature>
<dbReference type="RefSeq" id="WP_270120100.1">
    <property type="nucleotide sequence ID" value="NZ_CP096916.1"/>
</dbReference>
<feature type="transmembrane region" description="Helical" evidence="1">
    <location>
        <begin position="234"/>
        <end position="257"/>
    </location>
</feature>